<evidence type="ECO:0000313" key="1">
    <source>
        <dbReference type="EMBL" id="JAH23476.1"/>
    </source>
</evidence>
<protein>
    <submittedName>
        <fullName evidence="1">Uncharacterized protein</fullName>
    </submittedName>
</protein>
<name>A0A0E9R2T8_ANGAN</name>
<organism evidence="1">
    <name type="scientific">Anguilla anguilla</name>
    <name type="common">European freshwater eel</name>
    <name type="synonym">Muraena anguilla</name>
    <dbReference type="NCBI Taxonomy" id="7936"/>
    <lineage>
        <taxon>Eukaryota</taxon>
        <taxon>Metazoa</taxon>
        <taxon>Chordata</taxon>
        <taxon>Craniata</taxon>
        <taxon>Vertebrata</taxon>
        <taxon>Euteleostomi</taxon>
        <taxon>Actinopterygii</taxon>
        <taxon>Neopterygii</taxon>
        <taxon>Teleostei</taxon>
        <taxon>Anguilliformes</taxon>
        <taxon>Anguillidae</taxon>
        <taxon>Anguilla</taxon>
    </lineage>
</organism>
<sequence length="29" mass="3110">MTNHDHAGLVGISLDVCVCVRVSVLVSVW</sequence>
<reference evidence="1" key="2">
    <citation type="journal article" date="2015" name="Fish Shellfish Immunol.">
        <title>Early steps in the European eel (Anguilla anguilla)-Vibrio vulnificus interaction in the gills: Role of the RtxA13 toxin.</title>
        <authorList>
            <person name="Callol A."/>
            <person name="Pajuelo D."/>
            <person name="Ebbesson L."/>
            <person name="Teles M."/>
            <person name="MacKenzie S."/>
            <person name="Amaro C."/>
        </authorList>
    </citation>
    <scope>NUCLEOTIDE SEQUENCE</scope>
</reference>
<dbReference type="AlphaFoldDB" id="A0A0E9R2T8"/>
<proteinExistence type="predicted"/>
<dbReference type="EMBL" id="GBXM01085101">
    <property type="protein sequence ID" value="JAH23476.1"/>
    <property type="molecule type" value="Transcribed_RNA"/>
</dbReference>
<reference evidence="1" key="1">
    <citation type="submission" date="2014-11" db="EMBL/GenBank/DDBJ databases">
        <authorList>
            <person name="Amaro Gonzalez C."/>
        </authorList>
    </citation>
    <scope>NUCLEOTIDE SEQUENCE</scope>
</reference>
<accession>A0A0E9R2T8</accession>